<accession>A0A6A1VE89</accession>
<dbReference type="Pfam" id="PF00892">
    <property type="entry name" value="EamA"/>
    <property type="match status" value="2"/>
</dbReference>
<evidence type="ECO:0000259" key="7">
    <source>
        <dbReference type="Pfam" id="PF00892"/>
    </source>
</evidence>
<proteinExistence type="inferred from homology"/>
<evidence type="ECO:0000256" key="2">
    <source>
        <dbReference type="ARBA" id="ARBA00007635"/>
    </source>
</evidence>
<gene>
    <name evidence="9" type="ORF">CJ030_MR6G018107</name>
    <name evidence="8" type="ORF">CJ030_MR6G019578</name>
</gene>
<feature type="transmembrane region" description="Helical" evidence="6">
    <location>
        <begin position="145"/>
        <end position="163"/>
    </location>
</feature>
<comment type="similarity">
    <text evidence="2">Belongs to the drug/metabolite transporter (DMT) superfamily. Plant drug/metabolite exporter (P-DME) (TC 2.A.7.4) family.</text>
</comment>
<dbReference type="InterPro" id="IPR000620">
    <property type="entry name" value="EamA_dom"/>
</dbReference>
<keyword evidence="10" id="KW-1185">Reference proteome</keyword>
<comment type="caution">
    <text evidence="8">The sequence shown here is derived from an EMBL/GenBank/DDBJ whole genome shotgun (WGS) entry which is preliminary data.</text>
</comment>
<dbReference type="GO" id="GO:0016020">
    <property type="term" value="C:membrane"/>
    <property type="evidence" value="ECO:0007669"/>
    <property type="project" value="UniProtKB-SubCell"/>
</dbReference>
<feature type="domain" description="EamA" evidence="7">
    <location>
        <begin position="295"/>
        <end position="434"/>
    </location>
</feature>
<dbReference type="InterPro" id="IPR050638">
    <property type="entry name" value="AA-Vitamin_Transporters"/>
</dbReference>
<dbReference type="EMBL" id="RXIC02000024">
    <property type="protein sequence ID" value="KAB1211121.1"/>
    <property type="molecule type" value="Genomic_DNA"/>
</dbReference>
<evidence type="ECO:0000256" key="4">
    <source>
        <dbReference type="ARBA" id="ARBA00022989"/>
    </source>
</evidence>
<feature type="transmembrane region" description="Helical" evidence="6">
    <location>
        <begin position="418"/>
        <end position="435"/>
    </location>
</feature>
<evidence type="ECO:0000313" key="9">
    <source>
        <dbReference type="EMBL" id="KAB1211121.1"/>
    </source>
</evidence>
<dbReference type="SUPFAM" id="SSF103481">
    <property type="entry name" value="Multidrug resistance efflux transporter EmrE"/>
    <property type="match status" value="2"/>
</dbReference>
<reference evidence="8 10" key="2">
    <citation type="journal article" date="2019" name="Plant Biotechnol. J.">
        <title>The red bayberry genome and genetic basis of sex determination.</title>
        <authorList>
            <person name="Jia H.M."/>
            <person name="Jia H.J."/>
            <person name="Cai Q.L."/>
            <person name="Wang Y."/>
            <person name="Zhao H.B."/>
            <person name="Yang W.F."/>
            <person name="Wang G.Y."/>
            <person name="Li Y.H."/>
            <person name="Zhan D.L."/>
            <person name="Shen Y.T."/>
            <person name="Niu Q.F."/>
            <person name="Chang L."/>
            <person name="Qiu J."/>
            <person name="Zhao L."/>
            <person name="Xie H.B."/>
            <person name="Fu W.Y."/>
            <person name="Jin J."/>
            <person name="Li X.W."/>
            <person name="Jiao Y."/>
            <person name="Zhou C.C."/>
            <person name="Tu T."/>
            <person name="Chai C.Y."/>
            <person name="Gao J.L."/>
            <person name="Fan L.J."/>
            <person name="van de Weg E."/>
            <person name="Wang J.Y."/>
            <person name="Gao Z.S."/>
        </authorList>
    </citation>
    <scope>NUCLEOTIDE SEQUENCE [LARGE SCALE GENOMIC DNA]</scope>
    <source>
        <tissue evidence="8">Leaves</tissue>
    </source>
</reference>
<dbReference type="InterPro" id="IPR037185">
    <property type="entry name" value="EmrE-like"/>
</dbReference>
<sequence>MRSWRWPSSALASPTASASAFSSRYSCRCHVPLCLNTFSLSTPSTSSSLCTGIKARLQSRYDNNKDVKKWKRLTVFEAAAKNAVKCTTGGTNTQFEEKEEVKEDVEFDCVGTGQDVDCLVSPSASSNSEETVALHGDDSVALGVVWEWAVLVSPFFFWGTAMVAMKEVIPKCGPFFVSAFRLIPAGFLLIAFATSRNRPFPSGLNAWLSISLFALVDAACFQGFLTEGLQKTSAGLGSVIIDSQPLTVAILAAFLFGESIGFVGAAGLVLGVIGLLLLEVPAFAFDKSNFSLWGSGEWWMLLAAQSMAVGTVMVRWVSKYSDPVMATGLHMVIGGLPLVALCVLNHEPAVNGSLMEFTASDVLALLYTSIFGSAVSYGVYFYSATKGSLTKLSSLTFLTPMFASIFGFLYLGETFSPLQLVGAIVTLVAIYMVNYRNAME</sequence>
<evidence type="ECO:0000256" key="3">
    <source>
        <dbReference type="ARBA" id="ARBA00022692"/>
    </source>
</evidence>
<reference evidence="8" key="1">
    <citation type="submission" date="2018-07" db="EMBL/GenBank/DDBJ databases">
        <authorList>
            <person name="Gao Z.-S."/>
            <person name="Jia H.-M."/>
            <person name="Jia H.-J."/>
            <person name="Cai Q.-L."/>
            <person name="Wang Y."/>
            <person name="Zhao H.-B."/>
        </authorList>
    </citation>
    <scope>NUCLEOTIDE SEQUENCE</scope>
    <source>
        <tissue evidence="8">Leaves</tissue>
    </source>
</reference>
<feature type="transmembrane region" description="Helical" evidence="6">
    <location>
        <begin position="364"/>
        <end position="383"/>
    </location>
</feature>
<dbReference type="OrthoDB" id="1917929at2759"/>
<keyword evidence="3 6" id="KW-0812">Transmembrane</keyword>
<keyword evidence="5 6" id="KW-0472">Membrane</keyword>
<feature type="domain" description="EamA" evidence="7">
    <location>
        <begin position="151"/>
        <end position="278"/>
    </location>
</feature>
<feature type="transmembrane region" description="Helical" evidence="6">
    <location>
        <begin position="395"/>
        <end position="412"/>
    </location>
</feature>
<evidence type="ECO:0000313" key="10">
    <source>
        <dbReference type="Proteomes" id="UP000516437"/>
    </source>
</evidence>
<keyword evidence="4 6" id="KW-1133">Transmembrane helix</keyword>
<reference evidence="8" key="3">
    <citation type="submission" date="2019-09" db="EMBL/GenBank/DDBJ databases">
        <authorList>
            <person name="Gao Z."/>
        </authorList>
    </citation>
    <scope>NUCLEOTIDE SEQUENCE</scope>
    <source>
        <tissue evidence="8">Leaves</tissue>
    </source>
</reference>
<dbReference type="EMBL" id="RXIC02000024">
    <property type="protein sequence ID" value="KAB1211031.1"/>
    <property type="molecule type" value="Genomic_DNA"/>
</dbReference>
<dbReference type="PANTHER" id="PTHR32322:SF2">
    <property type="entry name" value="EAMA DOMAIN-CONTAINING PROTEIN"/>
    <property type="match status" value="1"/>
</dbReference>
<feature type="transmembrane region" description="Helical" evidence="6">
    <location>
        <begin position="324"/>
        <end position="344"/>
    </location>
</feature>
<feature type="transmembrane region" description="Helical" evidence="6">
    <location>
        <begin position="298"/>
        <end position="317"/>
    </location>
</feature>
<dbReference type="GO" id="GO:0009507">
    <property type="term" value="C:chloroplast"/>
    <property type="evidence" value="ECO:0007669"/>
    <property type="project" value="TreeGrafter"/>
</dbReference>
<protein>
    <recommendedName>
        <fullName evidence="7">EamA domain-containing protein</fullName>
    </recommendedName>
</protein>
<name>A0A6A1VE89_9ROSI</name>
<evidence type="ECO:0000256" key="1">
    <source>
        <dbReference type="ARBA" id="ARBA00004141"/>
    </source>
</evidence>
<dbReference type="Proteomes" id="UP000516437">
    <property type="component" value="Chromosome 6"/>
</dbReference>
<dbReference type="AlphaFoldDB" id="A0A6A1VE89"/>
<evidence type="ECO:0000256" key="5">
    <source>
        <dbReference type="ARBA" id="ARBA00023136"/>
    </source>
</evidence>
<comment type="subcellular location">
    <subcellularLocation>
        <location evidence="1">Membrane</location>
        <topology evidence="1">Multi-pass membrane protein</topology>
    </subcellularLocation>
</comment>
<evidence type="ECO:0000313" key="8">
    <source>
        <dbReference type="EMBL" id="KAB1211031.1"/>
    </source>
</evidence>
<feature type="transmembrane region" description="Helical" evidence="6">
    <location>
        <begin position="175"/>
        <end position="194"/>
    </location>
</feature>
<organism evidence="8 10">
    <name type="scientific">Morella rubra</name>
    <name type="common">Chinese bayberry</name>
    <dbReference type="NCBI Taxonomy" id="262757"/>
    <lineage>
        <taxon>Eukaryota</taxon>
        <taxon>Viridiplantae</taxon>
        <taxon>Streptophyta</taxon>
        <taxon>Embryophyta</taxon>
        <taxon>Tracheophyta</taxon>
        <taxon>Spermatophyta</taxon>
        <taxon>Magnoliopsida</taxon>
        <taxon>eudicotyledons</taxon>
        <taxon>Gunneridae</taxon>
        <taxon>Pentapetalae</taxon>
        <taxon>rosids</taxon>
        <taxon>fabids</taxon>
        <taxon>Fagales</taxon>
        <taxon>Myricaceae</taxon>
        <taxon>Morella</taxon>
    </lineage>
</organism>
<feature type="transmembrane region" description="Helical" evidence="6">
    <location>
        <begin position="246"/>
        <end position="278"/>
    </location>
</feature>
<feature type="transmembrane region" description="Helical" evidence="6">
    <location>
        <begin position="206"/>
        <end position="225"/>
    </location>
</feature>
<evidence type="ECO:0000256" key="6">
    <source>
        <dbReference type="SAM" id="Phobius"/>
    </source>
</evidence>
<dbReference type="PANTHER" id="PTHR32322">
    <property type="entry name" value="INNER MEMBRANE TRANSPORTER"/>
    <property type="match status" value="1"/>
</dbReference>